<dbReference type="PANTHER" id="PTHR43591">
    <property type="entry name" value="METHYLTRANSFERASE"/>
    <property type="match status" value="1"/>
</dbReference>
<dbReference type="EC" id="2.1.1.-" evidence="4"/>
<organism evidence="4 5">
    <name type="scientific">Brochothrix campestris FSL F6-1037</name>
    <dbReference type="NCBI Taxonomy" id="1265861"/>
    <lineage>
        <taxon>Bacteria</taxon>
        <taxon>Bacillati</taxon>
        <taxon>Bacillota</taxon>
        <taxon>Bacilli</taxon>
        <taxon>Bacillales</taxon>
        <taxon>Listeriaceae</taxon>
        <taxon>Brochothrix</taxon>
    </lineage>
</organism>
<dbReference type="SUPFAM" id="SSF53335">
    <property type="entry name" value="S-adenosyl-L-methionine-dependent methyltransferases"/>
    <property type="match status" value="1"/>
</dbReference>
<dbReference type="InterPro" id="IPR029063">
    <property type="entry name" value="SAM-dependent_MTases_sf"/>
</dbReference>
<keyword evidence="2 4" id="KW-0808">Transferase</keyword>
<evidence type="ECO:0000313" key="5">
    <source>
        <dbReference type="Proteomes" id="UP000019243"/>
    </source>
</evidence>
<evidence type="ECO:0000256" key="1">
    <source>
        <dbReference type="ARBA" id="ARBA00022603"/>
    </source>
</evidence>
<dbReference type="GO" id="GO:0042181">
    <property type="term" value="P:ketone biosynthetic process"/>
    <property type="evidence" value="ECO:0007669"/>
    <property type="project" value="UniProtKB-ARBA"/>
</dbReference>
<accession>W7D0U6</accession>
<dbReference type="PANTHER" id="PTHR43591:SF24">
    <property type="entry name" value="2-METHOXY-6-POLYPRENYL-1,4-BENZOQUINOL METHYLASE, MITOCHONDRIAL"/>
    <property type="match status" value="1"/>
</dbReference>
<name>W7D0U6_9LIST</name>
<evidence type="ECO:0000256" key="2">
    <source>
        <dbReference type="ARBA" id="ARBA00022679"/>
    </source>
</evidence>
<dbReference type="CDD" id="cd02440">
    <property type="entry name" value="AdoMet_MTases"/>
    <property type="match status" value="1"/>
</dbReference>
<proteinExistence type="predicted"/>
<keyword evidence="5" id="KW-1185">Reference proteome</keyword>
<dbReference type="InterPro" id="IPR004033">
    <property type="entry name" value="UbiE/COQ5_MeTrFase"/>
</dbReference>
<dbReference type="STRING" id="1265861.BCAMP_02995"/>
<keyword evidence="1 4" id="KW-0489">Methyltransferase</keyword>
<evidence type="ECO:0000313" key="4">
    <source>
        <dbReference type="EMBL" id="EUJ41611.1"/>
    </source>
</evidence>
<dbReference type="PROSITE" id="PS51608">
    <property type="entry name" value="SAM_MT_UBIE"/>
    <property type="match status" value="1"/>
</dbReference>
<evidence type="ECO:0000256" key="3">
    <source>
        <dbReference type="ARBA" id="ARBA00022691"/>
    </source>
</evidence>
<dbReference type="GO" id="GO:0032259">
    <property type="term" value="P:methylation"/>
    <property type="evidence" value="ECO:0007669"/>
    <property type="project" value="UniProtKB-KW"/>
</dbReference>
<reference evidence="4 5" key="1">
    <citation type="submission" date="2012-12" db="EMBL/GenBank/DDBJ databases">
        <title>Novel taxa of Listeriaceae from agricultural environments in the United States.</title>
        <authorList>
            <person name="den Bakker H.C."/>
            <person name="Allred A."/>
            <person name="Warchocki S."/>
            <person name="Wright E.M."/>
            <person name="Burrell A."/>
            <person name="Nightingale K.K."/>
            <person name="Kephart D."/>
            <person name="Wiedmann M."/>
        </authorList>
    </citation>
    <scope>NUCLEOTIDE SEQUENCE [LARGE SCALE GENOMIC DNA]</scope>
    <source>
        <strain evidence="4 5">FSL F6-1037</strain>
    </source>
</reference>
<dbReference type="AlphaFoldDB" id="W7D0U6"/>
<dbReference type="GO" id="GO:0008168">
    <property type="term" value="F:methyltransferase activity"/>
    <property type="evidence" value="ECO:0007669"/>
    <property type="project" value="UniProtKB-KW"/>
</dbReference>
<dbReference type="InterPro" id="IPR023576">
    <property type="entry name" value="UbiE/COQ5_MeTrFase_CS"/>
</dbReference>
<comment type="caution">
    <text evidence="4">The sequence shown here is derived from an EMBL/GenBank/DDBJ whole genome shotgun (WGS) entry which is preliminary data.</text>
</comment>
<dbReference type="EMBL" id="AODH01000010">
    <property type="protein sequence ID" value="EUJ41611.1"/>
    <property type="molecule type" value="Genomic_DNA"/>
</dbReference>
<dbReference type="Proteomes" id="UP000019243">
    <property type="component" value="Unassembled WGS sequence"/>
</dbReference>
<dbReference type="Gene3D" id="3.40.50.150">
    <property type="entry name" value="Vaccinia Virus protein VP39"/>
    <property type="match status" value="1"/>
</dbReference>
<protein>
    <submittedName>
        <fullName evidence="4">Ubiquinone/menaquinone biosynthesis methyltransferase</fullName>
        <ecNumber evidence="4">2.1.1.-</ecNumber>
    </submittedName>
</protein>
<dbReference type="PATRIC" id="fig|1265861.3.peg.585"/>
<keyword evidence="3" id="KW-0949">S-adenosyl-L-methionine</keyword>
<sequence>MSKEELDQQSKLEKVHDVFEKVSPGYDKMNAVISFQLHKGWRKQTMSDMMIKPGSKTLDVCCGTADWTLSMAEAVGPTGDVTGFDFSANMLAEGQKKGRCLCLR</sequence>
<keyword evidence="4" id="KW-0830">Ubiquinone</keyword>
<dbReference type="Pfam" id="PF01209">
    <property type="entry name" value="Ubie_methyltran"/>
    <property type="match status" value="1"/>
</dbReference>
<dbReference type="PROSITE" id="PS01183">
    <property type="entry name" value="UBIE_1"/>
    <property type="match status" value="1"/>
</dbReference>
<gene>
    <name evidence="4" type="primary">ubiE</name>
    <name evidence="4" type="ORF">BCAMP_02995</name>
</gene>